<dbReference type="InterPro" id="IPR037171">
    <property type="entry name" value="NagB/RpiA_transferase-like"/>
</dbReference>
<dbReference type="EMBL" id="FNSH01000001">
    <property type="protein sequence ID" value="SEB76393.1"/>
    <property type="molecule type" value="Genomic_DNA"/>
</dbReference>
<dbReference type="SMART" id="SM01134">
    <property type="entry name" value="DeoRC"/>
    <property type="match status" value="1"/>
</dbReference>
<evidence type="ECO:0000256" key="4">
    <source>
        <dbReference type="ARBA" id="ARBA00023125"/>
    </source>
</evidence>
<dbReference type="InterPro" id="IPR036390">
    <property type="entry name" value="WH_DNA-bd_sf"/>
</dbReference>
<keyword evidence="3" id="KW-0805">Transcription regulation</keyword>
<dbReference type="PROSITE" id="PS51000">
    <property type="entry name" value="HTH_DEOR_2"/>
    <property type="match status" value="1"/>
</dbReference>
<evidence type="ECO:0000256" key="5">
    <source>
        <dbReference type="ARBA" id="ARBA00023163"/>
    </source>
</evidence>
<dbReference type="Pfam" id="PF08220">
    <property type="entry name" value="HTH_DeoR"/>
    <property type="match status" value="1"/>
</dbReference>
<dbReference type="Proteomes" id="UP000183687">
    <property type="component" value="Unassembled WGS sequence"/>
</dbReference>
<dbReference type="InterPro" id="IPR001034">
    <property type="entry name" value="DeoR_HTH"/>
</dbReference>
<dbReference type="RefSeq" id="WP_057002133.1">
    <property type="nucleotide sequence ID" value="NZ_FNSH01000001.1"/>
</dbReference>
<organism evidence="8 9">
    <name type="scientific">Atopobium minutum</name>
    <dbReference type="NCBI Taxonomy" id="1381"/>
    <lineage>
        <taxon>Bacteria</taxon>
        <taxon>Bacillati</taxon>
        <taxon>Actinomycetota</taxon>
        <taxon>Coriobacteriia</taxon>
        <taxon>Coriobacteriales</taxon>
        <taxon>Atopobiaceae</taxon>
        <taxon>Atopobium</taxon>
    </lineage>
</organism>
<dbReference type="PANTHER" id="PTHR30363:SF4">
    <property type="entry name" value="GLYCEROL-3-PHOSPHATE REGULON REPRESSOR"/>
    <property type="match status" value="1"/>
</dbReference>
<evidence type="ECO:0000313" key="9">
    <source>
        <dbReference type="Proteomes" id="UP000183687"/>
    </source>
</evidence>
<gene>
    <name evidence="8" type="ORF">SAMN04489746_1021</name>
</gene>
<dbReference type="InterPro" id="IPR050313">
    <property type="entry name" value="Carb_Metab_HTH_regulators"/>
</dbReference>
<name>A0AB38A6X0_9ACTN</name>
<keyword evidence="5" id="KW-0804">Transcription</keyword>
<dbReference type="GO" id="GO:0003677">
    <property type="term" value="F:DNA binding"/>
    <property type="evidence" value="ECO:0007669"/>
    <property type="project" value="UniProtKB-KW"/>
</dbReference>
<dbReference type="SUPFAM" id="SSF46785">
    <property type="entry name" value="Winged helix' DNA-binding domain"/>
    <property type="match status" value="1"/>
</dbReference>
<sequence length="248" mass="27438">MSKRDSALLEILTRRKRIEVSELSELLNVSNVTIRKDLDALQAQGLVVREHGFALLANPNDVNGRLAYHYTEKLQIAKRAAQMLSDGSTIMIENGSCCALLAREIAATKHNITIVTNSTFIATYVRDFPSINTTLLGGFVQPDSQVVVGPLVRLCAREFSVEHLFAGTDGWSRTMGFTNSDQMRAESVRIMAESANEVIVLTESEKFSSTGAVPLRIQDRPLTVITDNQIQPEYREQAQQLGLDVICV</sequence>
<comment type="caution">
    <text evidence="8">The sequence shown here is derived from an EMBL/GenBank/DDBJ whole genome shotgun (WGS) entry which is preliminary data.</text>
</comment>
<evidence type="ECO:0000259" key="7">
    <source>
        <dbReference type="PROSITE" id="PS51000"/>
    </source>
</evidence>
<accession>A0AB38A6X0</accession>
<dbReference type="GO" id="GO:0003700">
    <property type="term" value="F:DNA-binding transcription factor activity"/>
    <property type="evidence" value="ECO:0007669"/>
    <property type="project" value="InterPro"/>
</dbReference>
<evidence type="ECO:0000256" key="6">
    <source>
        <dbReference type="ARBA" id="ARBA00024937"/>
    </source>
</evidence>
<protein>
    <recommendedName>
        <fullName evidence="1">Lactose phosphotransferase system repressor</fullName>
    </recommendedName>
</protein>
<dbReference type="Pfam" id="PF00455">
    <property type="entry name" value="DeoRC"/>
    <property type="match status" value="1"/>
</dbReference>
<keyword evidence="4 8" id="KW-0238">DNA-binding</keyword>
<evidence type="ECO:0000313" key="8">
    <source>
        <dbReference type="EMBL" id="SEB76393.1"/>
    </source>
</evidence>
<dbReference type="InterPro" id="IPR036388">
    <property type="entry name" value="WH-like_DNA-bd_sf"/>
</dbReference>
<dbReference type="PANTHER" id="PTHR30363">
    <property type="entry name" value="HTH-TYPE TRANSCRIPTIONAL REGULATOR SRLR-RELATED"/>
    <property type="match status" value="1"/>
</dbReference>
<dbReference type="PROSITE" id="PS00894">
    <property type="entry name" value="HTH_DEOR_1"/>
    <property type="match status" value="1"/>
</dbReference>
<dbReference type="AlphaFoldDB" id="A0AB38A6X0"/>
<dbReference type="InterPro" id="IPR014036">
    <property type="entry name" value="DeoR-like_C"/>
</dbReference>
<dbReference type="InterPro" id="IPR018356">
    <property type="entry name" value="Tscrpt_reg_HTH_DeoR_CS"/>
</dbReference>
<evidence type="ECO:0000256" key="3">
    <source>
        <dbReference type="ARBA" id="ARBA00023015"/>
    </source>
</evidence>
<proteinExistence type="predicted"/>
<dbReference type="PRINTS" id="PR00037">
    <property type="entry name" value="HTHLACR"/>
</dbReference>
<dbReference type="Gene3D" id="3.40.50.1360">
    <property type="match status" value="1"/>
</dbReference>
<comment type="function">
    <text evidence="6">Repressor of the lactose catabolism operon. Galactose-6-phosphate is the inducer.</text>
</comment>
<evidence type="ECO:0000256" key="1">
    <source>
        <dbReference type="ARBA" id="ARBA00021390"/>
    </source>
</evidence>
<evidence type="ECO:0000256" key="2">
    <source>
        <dbReference type="ARBA" id="ARBA00022491"/>
    </source>
</evidence>
<reference evidence="8 9" key="1">
    <citation type="submission" date="2016-10" db="EMBL/GenBank/DDBJ databases">
        <authorList>
            <person name="Varghese N."/>
            <person name="Submissions S."/>
        </authorList>
    </citation>
    <scope>NUCLEOTIDE SEQUENCE [LARGE SCALE GENOMIC DNA]</scope>
    <source>
        <strain evidence="8 9">DSM 20586</strain>
    </source>
</reference>
<keyword evidence="2" id="KW-0678">Repressor</keyword>
<dbReference type="Gene3D" id="1.10.10.10">
    <property type="entry name" value="Winged helix-like DNA-binding domain superfamily/Winged helix DNA-binding domain"/>
    <property type="match status" value="1"/>
</dbReference>
<dbReference type="SUPFAM" id="SSF100950">
    <property type="entry name" value="NagB/RpiA/CoA transferase-like"/>
    <property type="match status" value="1"/>
</dbReference>
<dbReference type="SMART" id="SM00420">
    <property type="entry name" value="HTH_DEOR"/>
    <property type="match status" value="1"/>
</dbReference>
<feature type="domain" description="HTH deoR-type" evidence="7">
    <location>
        <begin position="1"/>
        <end position="56"/>
    </location>
</feature>